<keyword evidence="2" id="KW-0479">Metal-binding</keyword>
<gene>
    <name evidence="10" type="ORF">Fcan01_01321</name>
</gene>
<evidence type="ECO:0000256" key="8">
    <source>
        <dbReference type="SAM" id="MobiDB-lite"/>
    </source>
</evidence>
<reference evidence="10 11" key="1">
    <citation type="submission" date="2015-12" db="EMBL/GenBank/DDBJ databases">
        <title>The genome of Folsomia candida.</title>
        <authorList>
            <person name="Faddeeva A."/>
            <person name="Derks M.F."/>
            <person name="Anvar Y."/>
            <person name="Smit S."/>
            <person name="Van Straalen N."/>
            <person name="Roelofs D."/>
        </authorList>
    </citation>
    <scope>NUCLEOTIDE SEQUENCE [LARGE SCALE GENOMIC DNA]</scope>
    <source>
        <strain evidence="10 11">VU population</strain>
        <tissue evidence="10">Whole body</tissue>
    </source>
</reference>
<keyword evidence="4 7" id="KW-0863">Zinc-finger</keyword>
<evidence type="ECO:0000256" key="5">
    <source>
        <dbReference type="ARBA" id="ARBA00022833"/>
    </source>
</evidence>
<evidence type="ECO:0000256" key="1">
    <source>
        <dbReference type="ARBA" id="ARBA00004123"/>
    </source>
</evidence>
<dbReference type="AlphaFoldDB" id="A0A226EXG7"/>
<dbReference type="Gene3D" id="3.30.160.60">
    <property type="entry name" value="Classic Zinc Finger"/>
    <property type="match status" value="3"/>
</dbReference>
<dbReference type="InterPro" id="IPR036236">
    <property type="entry name" value="Znf_C2H2_sf"/>
</dbReference>
<evidence type="ECO:0000256" key="4">
    <source>
        <dbReference type="ARBA" id="ARBA00022771"/>
    </source>
</evidence>
<dbReference type="OrthoDB" id="4748970at2759"/>
<protein>
    <submittedName>
        <fullName evidence="10">Krueppel-like factor 3</fullName>
    </submittedName>
</protein>
<keyword evidence="6" id="KW-0539">Nucleus</keyword>
<keyword evidence="5" id="KW-0862">Zinc</keyword>
<evidence type="ECO:0000256" key="7">
    <source>
        <dbReference type="PROSITE-ProRule" id="PRU00042"/>
    </source>
</evidence>
<evidence type="ECO:0000259" key="9">
    <source>
        <dbReference type="PROSITE" id="PS50157"/>
    </source>
</evidence>
<dbReference type="STRING" id="158441.A0A226EXG7"/>
<feature type="region of interest" description="Disordered" evidence="8">
    <location>
        <begin position="197"/>
        <end position="221"/>
    </location>
</feature>
<dbReference type="SUPFAM" id="SSF57667">
    <property type="entry name" value="beta-beta-alpha zinc fingers"/>
    <property type="match status" value="2"/>
</dbReference>
<evidence type="ECO:0000313" key="10">
    <source>
        <dbReference type="EMBL" id="OXA62239.1"/>
    </source>
</evidence>
<dbReference type="Proteomes" id="UP000198287">
    <property type="component" value="Unassembled WGS sequence"/>
</dbReference>
<dbReference type="OMA" id="CIMNTER"/>
<dbReference type="FunFam" id="3.30.160.60:FF:001119">
    <property type="entry name" value="zinc finger protein 408"/>
    <property type="match status" value="1"/>
</dbReference>
<dbReference type="FunFam" id="3.30.160.60:FF:000018">
    <property type="entry name" value="Krueppel-like factor 15"/>
    <property type="match status" value="1"/>
</dbReference>
<dbReference type="GO" id="GO:0008270">
    <property type="term" value="F:zinc ion binding"/>
    <property type="evidence" value="ECO:0007669"/>
    <property type="project" value="UniProtKB-KW"/>
</dbReference>
<evidence type="ECO:0000256" key="3">
    <source>
        <dbReference type="ARBA" id="ARBA00022737"/>
    </source>
</evidence>
<dbReference type="PANTHER" id="PTHR23235">
    <property type="entry name" value="KRUEPPEL-LIKE TRANSCRIPTION FACTOR"/>
    <property type="match status" value="1"/>
</dbReference>
<feature type="region of interest" description="Disordered" evidence="8">
    <location>
        <begin position="75"/>
        <end position="95"/>
    </location>
</feature>
<dbReference type="GO" id="GO:0000978">
    <property type="term" value="F:RNA polymerase II cis-regulatory region sequence-specific DNA binding"/>
    <property type="evidence" value="ECO:0007669"/>
    <property type="project" value="TreeGrafter"/>
</dbReference>
<proteinExistence type="predicted"/>
<dbReference type="PROSITE" id="PS00028">
    <property type="entry name" value="ZINC_FINGER_C2H2_1"/>
    <property type="match status" value="3"/>
</dbReference>
<feature type="domain" description="C2H2-type" evidence="9">
    <location>
        <begin position="349"/>
        <end position="371"/>
    </location>
</feature>
<feature type="domain" description="C2H2-type" evidence="9">
    <location>
        <begin position="319"/>
        <end position="348"/>
    </location>
</feature>
<dbReference type="GO" id="GO:0005634">
    <property type="term" value="C:nucleus"/>
    <property type="evidence" value="ECO:0007669"/>
    <property type="project" value="UniProtKB-SubCell"/>
</dbReference>
<dbReference type="PANTHER" id="PTHR23235:SF156">
    <property type="entry name" value="KRUPPEL-LIKE FACTOR 18"/>
    <property type="match status" value="1"/>
</dbReference>
<dbReference type="Pfam" id="PF00096">
    <property type="entry name" value="zf-C2H2"/>
    <property type="match status" value="3"/>
</dbReference>
<dbReference type="EMBL" id="LNIX01000001">
    <property type="protein sequence ID" value="OXA62239.1"/>
    <property type="molecule type" value="Genomic_DNA"/>
</dbReference>
<name>A0A226EXG7_FOLCA</name>
<sequence>MQLSPWYKCNTCSFLLPSKPKICKHLLNKHKIRVQKRKQNNTEWSVVQLYQNFKVSLYKLNLNHAEVEDIMDDDEDASSYPSHLFPEGEPIIDSPQIIGEDETQNSEDDDDDEFYESYKSYNVDHDDGTLKTFSTHHLNFEHGIYTCTGPFDAEPPELEYYNSSPPTPADPLEYSNEDCDILKIEEEEYADESYYLPSDDGDASLPLPLTPQPFREAEEPTSNLKITTTKPTSEQRASLPPKIKIGEIFSNFRKKHSSSFMIEKRKQYERANNLEFVEVSKPNVSLRKHVCPYENCGRDYKKSSHLVAHIRTHTGEKPYVCTWPECCWKFARSDELTRHLRKHTGERPYQCTECDSSFKRSDHLAIHKKSHLRANLAVEIHNKNYINV</sequence>
<keyword evidence="3" id="KW-0677">Repeat</keyword>
<organism evidence="10 11">
    <name type="scientific">Folsomia candida</name>
    <name type="common">Springtail</name>
    <dbReference type="NCBI Taxonomy" id="158441"/>
    <lineage>
        <taxon>Eukaryota</taxon>
        <taxon>Metazoa</taxon>
        <taxon>Ecdysozoa</taxon>
        <taxon>Arthropoda</taxon>
        <taxon>Hexapoda</taxon>
        <taxon>Collembola</taxon>
        <taxon>Entomobryomorpha</taxon>
        <taxon>Isotomoidea</taxon>
        <taxon>Isotomidae</taxon>
        <taxon>Proisotominae</taxon>
        <taxon>Folsomia</taxon>
    </lineage>
</organism>
<keyword evidence="11" id="KW-1185">Reference proteome</keyword>
<dbReference type="FunFam" id="3.30.160.60:FF:000072">
    <property type="entry name" value="zinc finger protein 143 isoform X1"/>
    <property type="match status" value="1"/>
</dbReference>
<dbReference type="SMART" id="SM00355">
    <property type="entry name" value="ZnF_C2H2"/>
    <property type="match status" value="4"/>
</dbReference>
<comment type="caution">
    <text evidence="10">The sequence shown here is derived from an EMBL/GenBank/DDBJ whole genome shotgun (WGS) entry which is preliminary data.</text>
</comment>
<dbReference type="GO" id="GO:0000981">
    <property type="term" value="F:DNA-binding transcription factor activity, RNA polymerase II-specific"/>
    <property type="evidence" value="ECO:0007669"/>
    <property type="project" value="TreeGrafter"/>
</dbReference>
<comment type="subcellular location">
    <subcellularLocation>
        <location evidence="1">Nucleus</location>
    </subcellularLocation>
</comment>
<accession>A0A226EXG7</accession>
<evidence type="ECO:0000256" key="6">
    <source>
        <dbReference type="ARBA" id="ARBA00023242"/>
    </source>
</evidence>
<feature type="domain" description="C2H2-type" evidence="9">
    <location>
        <begin position="289"/>
        <end position="318"/>
    </location>
</feature>
<dbReference type="PROSITE" id="PS50157">
    <property type="entry name" value="ZINC_FINGER_C2H2_2"/>
    <property type="match status" value="3"/>
</dbReference>
<evidence type="ECO:0000313" key="11">
    <source>
        <dbReference type="Proteomes" id="UP000198287"/>
    </source>
</evidence>
<evidence type="ECO:0000256" key="2">
    <source>
        <dbReference type="ARBA" id="ARBA00022723"/>
    </source>
</evidence>
<dbReference type="InterPro" id="IPR013087">
    <property type="entry name" value="Znf_C2H2_type"/>
</dbReference>